<dbReference type="PANTHER" id="PTHR40781:SF1">
    <property type="match status" value="1"/>
</dbReference>
<dbReference type="Pfam" id="PF24494">
    <property type="entry name" value="DUF7587"/>
    <property type="match status" value="1"/>
</dbReference>
<reference evidence="2" key="2">
    <citation type="submission" date="2023-06" db="EMBL/GenBank/DDBJ databases">
        <authorList>
            <consortium name="Lawrence Berkeley National Laboratory"/>
            <person name="Haridas S."/>
            <person name="Hensen N."/>
            <person name="Bonometti L."/>
            <person name="Westerberg I."/>
            <person name="Brannstrom I.O."/>
            <person name="Guillou S."/>
            <person name="Cros-Aarteil S."/>
            <person name="Calhoun S."/>
            <person name="Kuo A."/>
            <person name="Mondo S."/>
            <person name="Pangilinan J."/>
            <person name="Riley R."/>
            <person name="Labutti K."/>
            <person name="Andreopoulos B."/>
            <person name="Lipzen A."/>
            <person name="Chen C."/>
            <person name="Yanf M."/>
            <person name="Daum C."/>
            <person name="Ng V."/>
            <person name="Clum A."/>
            <person name="Steindorff A."/>
            <person name="Ohm R."/>
            <person name="Martin F."/>
            <person name="Silar P."/>
            <person name="Natvig D."/>
            <person name="Lalanne C."/>
            <person name="Gautier V."/>
            <person name="Ament-Velasquez S.L."/>
            <person name="Kruys A."/>
            <person name="Hutchinson M.I."/>
            <person name="Powell A.J."/>
            <person name="Barry K."/>
            <person name="Miller A.N."/>
            <person name="Grigoriev I.V."/>
            <person name="Debuchy R."/>
            <person name="Gladieux P."/>
            <person name="Thoren M.H."/>
            <person name="Johannesson H."/>
        </authorList>
    </citation>
    <scope>NUCLEOTIDE SEQUENCE</scope>
    <source>
        <strain evidence="2">CBS 560.94</strain>
    </source>
</reference>
<dbReference type="SUPFAM" id="SSF56399">
    <property type="entry name" value="ADP-ribosylation"/>
    <property type="match status" value="1"/>
</dbReference>
<feature type="domain" description="DUF7587" evidence="1">
    <location>
        <begin position="19"/>
        <end position="144"/>
    </location>
</feature>
<dbReference type="PANTHER" id="PTHR40781">
    <property type="match status" value="1"/>
</dbReference>
<accession>A0AAE0JEY7</accession>
<evidence type="ECO:0000313" key="2">
    <source>
        <dbReference type="EMBL" id="KAK3343244.1"/>
    </source>
</evidence>
<comment type="caution">
    <text evidence="2">The sequence shown here is derived from an EMBL/GenBank/DDBJ whole genome shotgun (WGS) entry which is preliminary data.</text>
</comment>
<gene>
    <name evidence="2" type="ORF">B0H65DRAFT_527843</name>
</gene>
<dbReference type="EMBL" id="JAUEPP010000005">
    <property type="protein sequence ID" value="KAK3343244.1"/>
    <property type="molecule type" value="Genomic_DNA"/>
</dbReference>
<evidence type="ECO:0000313" key="3">
    <source>
        <dbReference type="Proteomes" id="UP001278500"/>
    </source>
</evidence>
<dbReference type="Proteomes" id="UP001278500">
    <property type="component" value="Unassembled WGS sequence"/>
</dbReference>
<evidence type="ECO:0000259" key="1">
    <source>
        <dbReference type="Pfam" id="PF24494"/>
    </source>
</evidence>
<sequence>MEPLVAPIIFNFVVPCWELPRYLYFVEHARSQTCRNNQGDFEAADLFTPLRGPMHLHQRISEHVNWAYRGPTSFISTFADDSHAMNWARQRQGPVTIHRIDTCELDDRYCWVFYASDFTQHCFESEFLFLHTIPGHAIVSTWTLGRSIRSGQRAWRPQGYY</sequence>
<dbReference type="AlphaFoldDB" id="A0AAE0JEY7"/>
<proteinExistence type="predicted"/>
<dbReference type="Gene3D" id="3.90.210.10">
    <property type="entry name" value="Heat-Labile Enterotoxin, subunit A"/>
    <property type="match status" value="1"/>
</dbReference>
<dbReference type="InterPro" id="IPR056009">
    <property type="entry name" value="DUF7587"/>
</dbReference>
<keyword evidence="3" id="KW-1185">Reference proteome</keyword>
<dbReference type="RefSeq" id="XP_062681037.1">
    <property type="nucleotide sequence ID" value="XM_062828882.1"/>
</dbReference>
<dbReference type="GeneID" id="87866036"/>
<organism evidence="2 3">
    <name type="scientific">Neurospora tetraspora</name>
    <dbReference type="NCBI Taxonomy" id="94610"/>
    <lineage>
        <taxon>Eukaryota</taxon>
        <taxon>Fungi</taxon>
        <taxon>Dikarya</taxon>
        <taxon>Ascomycota</taxon>
        <taxon>Pezizomycotina</taxon>
        <taxon>Sordariomycetes</taxon>
        <taxon>Sordariomycetidae</taxon>
        <taxon>Sordariales</taxon>
        <taxon>Sordariaceae</taxon>
        <taxon>Neurospora</taxon>
    </lineage>
</organism>
<reference evidence="2" key="1">
    <citation type="journal article" date="2023" name="Mol. Phylogenet. Evol.">
        <title>Genome-scale phylogeny and comparative genomics of the fungal order Sordariales.</title>
        <authorList>
            <person name="Hensen N."/>
            <person name="Bonometti L."/>
            <person name="Westerberg I."/>
            <person name="Brannstrom I.O."/>
            <person name="Guillou S."/>
            <person name="Cros-Aarteil S."/>
            <person name="Calhoun S."/>
            <person name="Haridas S."/>
            <person name="Kuo A."/>
            <person name="Mondo S."/>
            <person name="Pangilinan J."/>
            <person name="Riley R."/>
            <person name="LaButti K."/>
            <person name="Andreopoulos B."/>
            <person name="Lipzen A."/>
            <person name="Chen C."/>
            <person name="Yan M."/>
            <person name="Daum C."/>
            <person name="Ng V."/>
            <person name="Clum A."/>
            <person name="Steindorff A."/>
            <person name="Ohm R.A."/>
            <person name="Martin F."/>
            <person name="Silar P."/>
            <person name="Natvig D.O."/>
            <person name="Lalanne C."/>
            <person name="Gautier V."/>
            <person name="Ament-Velasquez S.L."/>
            <person name="Kruys A."/>
            <person name="Hutchinson M.I."/>
            <person name="Powell A.J."/>
            <person name="Barry K."/>
            <person name="Miller A.N."/>
            <person name="Grigoriev I.V."/>
            <person name="Debuchy R."/>
            <person name="Gladieux P."/>
            <person name="Hiltunen Thoren M."/>
            <person name="Johannesson H."/>
        </authorList>
    </citation>
    <scope>NUCLEOTIDE SEQUENCE</scope>
    <source>
        <strain evidence="2">CBS 560.94</strain>
    </source>
</reference>
<protein>
    <recommendedName>
        <fullName evidence="1">DUF7587 domain-containing protein</fullName>
    </recommendedName>
</protein>
<name>A0AAE0JEY7_9PEZI</name>